<evidence type="ECO:0000313" key="4">
    <source>
        <dbReference type="Proteomes" id="UP000199559"/>
    </source>
</evidence>
<dbReference type="Pfam" id="PF13568">
    <property type="entry name" value="OMP_b-brl_2"/>
    <property type="match status" value="1"/>
</dbReference>
<evidence type="ECO:0000259" key="2">
    <source>
        <dbReference type="Pfam" id="PF13568"/>
    </source>
</evidence>
<dbReference type="EMBL" id="FORM01000002">
    <property type="protein sequence ID" value="SFI83705.1"/>
    <property type="molecule type" value="Genomic_DNA"/>
</dbReference>
<accession>A0A1I3LH14</accession>
<dbReference type="AlphaFoldDB" id="A0A1I3LH14"/>
<dbReference type="RefSeq" id="WP_090838067.1">
    <property type="nucleotide sequence ID" value="NZ_FORM01000002.1"/>
</dbReference>
<keyword evidence="4" id="KW-1185">Reference proteome</keyword>
<dbReference type="InterPro" id="IPR025665">
    <property type="entry name" value="Beta-barrel_OMP_2"/>
</dbReference>
<proteinExistence type="predicted"/>
<evidence type="ECO:0000256" key="1">
    <source>
        <dbReference type="SAM" id="SignalP"/>
    </source>
</evidence>
<feature type="chain" id="PRO_5011595272" evidence="1">
    <location>
        <begin position="20"/>
        <end position="231"/>
    </location>
</feature>
<organism evidence="3 4">
    <name type="scientific">Olleya namhaensis</name>
    <dbReference type="NCBI Taxonomy" id="1144750"/>
    <lineage>
        <taxon>Bacteria</taxon>
        <taxon>Pseudomonadati</taxon>
        <taxon>Bacteroidota</taxon>
        <taxon>Flavobacteriia</taxon>
        <taxon>Flavobacteriales</taxon>
        <taxon>Flavobacteriaceae</taxon>
    </lineage>
</organism>
<gene>
    <name evidence="3" type="ORF">SAMN05443431_102395</name>
</gene>
<reference evidence="4" key="1">
    <citation type="submission" date="2016-10" db="EMBL/GenBank/DDBJ databases">
        <authorList>
            <person name="Varghese N."/>
            <person name="Submissions S."/>
        </authorList>
    </citation>
    <scope>NUCLEOTIDE SEQUENCE [LARGE SCALE GENOMIC DNA]</scope>
    <source>
        <strain evidence="4">DSM 28881</strain>
    </source>
</reference>
<evidence type="ECO:0000313" key="3">
    <source>
        <dbReference type="EMBL" id="SFI83705.1"/>
    </source>
</evidence>
<feature type="domain" description="Outer membrane protein beta-barrel" evidence="2">
    <location>
        <begin position="18"/>
        <end position="207"/>
    </location>
</feature>
<name>A0A1I3LH14_9FLAO</name>
<dbReference type="STRING" id="1144750.SAMN05443431_102395"/>
<dbReference type="Proteomes" id="UP000199559">
    <property type="component" value="Unassembled WGS sequence"/>
</dbReference>
<feature type="signal peptide" evidence="1">
    <location>
        <begin position="1"/>
        <end position="19"/>
    </location>
</feature>
<keyword evidence="1" id="KW-0732">Signal</keyword>
<protein>
    <submittedName>
        <fullName evidence="3">Outer membrane protein beta-barrel domain-containing protein</fullName>
    </submittedName>
</protein>
<sequence length="231" mass="26466">MKYIIFLFAVLFFAPTSFAQEAVGYQSVVDSLYREDQFYLGITYNLLSSKPAEVSQNSFSSGIHMGVIRDMPINKNRNKAIGVGLGLSFNSYNQNLLISESNGVTSFSVLDEDETSYSKNKFYTYIVEMPIQYRWRTSTPTEYSFWRIYTGFKMGYVFANGTKYLGDSEDIKLTNSDAFTKLQYGLTLSAGYNTWNFYLYYGLNTMFDNQTIDSKSLDMSSIKVGLMFYIL</sequence>